<protein>
    <submittedName>
        <fullName evidence="5">Basic blue protein-like</fullName>
    </submittedName>
</protein>
<evidence type="ECO:0000256" key="3">
    <source>
        <dbReference type="SAM" id="MobiDB-lite"/>
    </source>
</evidence>
<dbReference type="Gene3D" id="2.60.40.420">
    <property type="entry name" value="Cupredoxins - blue copper proteins"/>
    <property type="match status" value="1"/>
</dbReference>
<feature type="region of interest" description="Disordered" evidence="3">
    <location>
        <begin position="172"/>
        <end position="212"/>
    </location>
</feature>
<evidence type="ECO:0000313" key="5">
    <source>
        <dbReference type="EMBL" id="KAJ6805326.1"/>
    </source>
</evidence>
<feature type="domain" description="Phytocyanin" evidence="4">
    <location>
        <begin position="66"/>
        <end position="169"/>
    </location>
</feature>
<evidence type="ECO:0000256" key="1">
    <source>
        <dbReference type="ARBA" id="ARBA00022723"/>
    </source>
</evidence>
<dbReference type="AlphaFoldDB" id="A0AAX6EMN7"/>
<dbReference type="InterPro" id="IPR008972">
    <property type="entry name" value="Cupredoxin"/>
</dbReference>
<evidence type="ECO:0000313" key="6">
    <source>
        <dbReference type="Proteomes" id="UP001140949"/>
    </source>
</evidence>
<dbReference type="PANTHER" id="PTHR33021:SF499">
    <property type="entry name" value="OS12G0150500 PROTEIN"/>
    <property type="match status" value="1"/>
</dbReference>
<comment type="caution">
    <text evidence="5">The sequence shown here is derived from an EMBL/GenBank/DDBJ whole genome shotgun (WGS) entry which is preliminary data.</text>
</comment>
<dbReference type="PANTHER" id="PTHR33021">
    <property type="entry name" value="BLUE COPPER PROTEIN"/>
    <property type="match status" value="1"/>
</dbReference>
<proteinExistence type="predicted"/>
<reference evidence="5" key="2">
    <citation type="submission" date="2023-04" db="EMBL/GenBank/DDBJ databases">
        <authorList>
            <person name="Bruccoleri R.E."/>
            <person name="Oakeley E.J."/>
            <person name="Faust A.-M."/>
            <person name="Dessus-Babus S."/>
            <person name="Altorfer M."/>
            <person name="Burckhardt D."/>
            <person name="Oertli M."/>
            <person name="Naumann U."/>
            <person name="Petersen F."/>
            <person name="Wong J."/>
        </authorList>
    </citation>
    <scope>NUCLEOTIDE SEQUENCE</scope>
    <source>
        <strain evidence="5">GSM-AAB239-AS_SAM_17_03QT</strain>
        <tissue evidence="5">Leaf</tissue>
    </source>
</reference>
<keyword evidence="1" id="KW-0479">Metal-binding</keyword>
<dbReference type="InterPro" id="IPR003245">
    <property type="entry name" value="Phytocyanin_dom"/>
</dbReference>
<dbReference type="GO" id="GO:0046872">
    <property type="term" value="F:metal ion binding"/>
    <property type="evidence" value="ECO:0007669"/>
    <property type="project" value="UniProtKB-KW"/>
</dbReference>
<dbReference type="GO" id="GO:0009055">
    <property type="term" value="F:electron transfer activity"/>
    <property type="evidence" value="ECO:0007669"/>
    <property type="project" value="InterPro"/>
</dbReference>
<sequence length="230" mass="23373">MNFTIFAIHIKQEAIYACKHLVRINHQQIIHSSLLPFFSPTGKMAALKAFIAVATVIFAIQSATATNFTVGAPGGSWDLTTNLGSWASAQTFAVGDNLIFSYTTPHDVLEVTKANYDSCGTGSPIASYTSGNDMIPLPAAATRYFICGTAGHCNGGSAGGMKVAISVVAAAGTPSPPGSSAPPPAAGTPPSPTSVPPPPPPPKKSGANGRGLEAKAAAGFGFGMLMLLAL</sequence>
<keyword evidence="6" id="KW-1185">Reference proteome</keyword>
<evidence type="ECO:0000256" key="2">
    <source>
        <dbReference type="ARBA" id="ARBA00023180"/>
    </source>
</evidence>
<keyword evidence="2" id="KW-0325">Glycoprotein</keyword>
<name>A0AAX6EMN7_IRIPA</name>
<evidence type="ECO:0000259" key="4">
    <source>
        <dbReference type="PROSITE" id="PS51485"/>
    </source>
</evidence>
<dbReference type="SUPFAM" id="SSF49503">
    <property type="entry name" value="Cupredoxins"/>
    <property type="match status" value="1"/>
</dbReference>
<feature type="compositionally biased region" description="Pro residues" evidence="3">
    <location>
        <begin position="174"/>
        <end position="203"/>
    </location>
</feature>
<dbReference type="CDD" id="cd04216">
    <property type="entry name" value="Phytocyanin"/>
    <property type="match status" value="1"/>
</dbReference>
<organism evidence="5 6">
    <name type="scientific">Iris pallida</name>
    <name type="common">Sweet iris</name>
    <dbReference type="NCBI Taxonomy" id="29817"/>
    <lineage>
        <taxon>Eukaryota</taxon>
        <taxon>Viridiplantae</taxon>
        <taxon>Streptophyta</taxon>
        <taxon>Embryophyta</taxon>
        <taxon>Tracheophyta</taxon>
        <taxon>Spermatophyta</taxon>
        <taxon>Magnoliopsida</taxon>
        <taxon>Liliopsida</taxon>
        <taxon>Asparagales</taxon>
        <taxon>Iridaceae</taxon>
        <taxon>Iridoideae</taxon>
        <taxon>Irideae</taxon>
        <taxon>Iris</taxon>
    </lineage>
</organism>
<accession>A0AAX6EMN7</accession>
<gene>
    <name evidence="5" type="ORF">M6B38_179320</name>
</gene>
<dbReference type="InterPro" id="IPR039391">
    <property type="entry name" value="Phytocyanin-like"/>
</dbReference>
<dbReference type="Proteomes" id="UP001140949">
    <property type="component" value="Unassembled WGS sequence"/>
</dbReference>
<dbReference type="PROSITE" id="PS51485">
    <property type="entry name" value="PHYTOCYANIN"/>
    <property type="match status" value="1"/>
</dbReference>
<dbReference type="Pfam" id="PF02298">
    <property type="entry name" value="Cu_bind_like"/>
    <property type="match status" value="1"/>
</dbReference>
<dbReference type="EMBL" id="JANAVB010035420">
    <property type="protein sequence ID" value="KAJ6805326.1"/>
    <property type="molecule type" value="Genomic_DNA"/>
</dbReference>
<reference evidence="5" key="1">
    <citation type="journal article" date="2023" name="GigaByte">
        <title>Genome assembly of the bearded iris, Iris pallida Lam.</title>
        <authorList>
            <person name="Bruccoleri R.E."/>
            <person name="Oakeley E.J."/>
            <person name="Faust A.M.E."/>
            <person name="Altorfer M."/>
            <person name="Dessus-Babus S."/>
            <person name="Burckhardt D."/>
            <person name="Oertli M."/>
            <person name="Naumann U."/>
            <person name="Petersen F."/>
            <person name="Wong J."/>
        </authorList>
    </citation>
    <scope>NUCLEOTIDE SEQUENCE</scope>
    <source>
        <strain evidence="5">GSM-AAB239-AS_SAM_17_03QT</strain>
    </source>
</reference>
<dbReference type="GO" id="GO:0005886">
    <property type="term" value="C:plasma membrane"/>
    <property type="evidence" value="ECO:0007669"/>
    <property type="project" value="TreeGrafter"/>
</dbReference>
<dbReference type="FunFam" id="2.60.40.420:FF:000003">
    <property type="entry name" value="Blue copper"/>
    <property type="match status" value="1"/>
</dbReference>